<dbReference type="AlphaFoldDB" id="A0A5A9GFU9"/>
<evidence type="ECO:0000313" key="2">
    <source>
        <dbReference type="EMBL" id="KAA0592169.1"/>
    </source>
</evidence>
<name>A0A5A9GFU9_AZOLI</name>
<evidence type="ECO:0000313" key="3">
    <source>
        <dbReference type="Proteomes" id="UP000324927"/>
    </source>
</evidence>
<dbReference type="Proteomes" id="UP000324927">
    <property type="component" value="Unassembled WGS sequence"/>
</dbReference>
<reference evidence="2 3" key="1">
    <citation type="submission" date="2019-08" db="EMBL/GenBank/DDBJ databases">
        <authorList>
            <person name="Grouzdev D."/>
            <person name="Tikhonova E."/>
            <person name="Kravchenko I."/>
        </authorList>
    </citation>
    <scope>NUCLEOTIDE SEQUENCE [LARGE SCALE GENOMIC DNA]</scope>
    <source>
        <strain evidence="2 3">59b</strain>
    </source>
</reference>
<dbReference type="OrthoDB" id="7306757at2"/>
<gene>
    <name evidence="2" type="ORF">FZ942_28500</name>
</gene>
<evidence type="ECO:0000256" key="1">
    <source>
        <dbReference type="SAM" id="MobiDB-lite"/>
    </source>
</evidence>
<feature type="region of interest" description="Disordered" evidence="1">
    <location>
        <begin position="1"/>
        <end position="20"/>
    </location>
</feature>
<proteinExistence type="predicted"/>
<organism evidence="2 3">
    <name type="scientific">Azospirillum lipoferum</name>
    <dbReference type="NCBI Taxonomy" id="193"/>
    <lineage>
        <taxon>Bacteria</taxon>
        <taxon>Pseudomonadati</taxon>
        <taxon>Pseudomonadota</taxon>
        <taxon>Alphaproteobacteria</taxon>
        <taxon>Rhodospirillales</taxon>
        <taxon>Azospirillaceae</taxon>
        <taxon>Azospirillum</taxon>
    </lineage>
</organism>
<dbReference type="EMBL" id="VTTN01000017">
    <property type="protein sequence ID" value="KAA0592169.1"/>
    <property type="molecule type" value="Genomic_DNA"/>
</dbReference>
<keyword evidence="3" id="KW-1185">Reference proteome</keyword>
<dbReference type="RefSeq" id="WP_149234449.1">
    <property type="nucleotide sequence ID" value="NZ_JALJXJ010000008.1"/>
</dbReference>
<accession>A0A5A9GFU9</accession>
<protein>
    <submittedName>
        <fullName evidence="2">Uncharacterized protein</fullName>
    </submittedName>
</protein>
<comment type="caution">
    <text evidence="2">The sequence shown here is derived from an EMBL/GenBank/DDBJ whole genome shotgun (WGS) entry which is preliminary data.</text>
</comment>
<sequence length="77" mass="8534">MPVRNAPATLMPPQRAASCAPAHLRTARRLPADGNRRPVTERCSHYSGCAPSTIQVTAHNAMPLWRMMMERWLAAVP</sequence>